<evidence type="ECO:0000256" key="6">
    <source>
        <dbReference type="ARBA" id="ARBA00044196"/>
    </source>
</evidence>
<dbReference type="PANTHER" id="PTHR45989:SF1">
    <property type="entry name" value="TRANSLATION INITIATION FACTOR EIF-2B SUBUNIT GAMMA"/>
    <property type="match status" value="1"/>
</dbReference>
<keyword evidence="12" id="KW-1185">Reference proteome</keyword>
<sequence length="284" mass="32709">MEVRASKGSINDFAAIIMPFEDENGLYPLCTKRSKSFLSIVNKPILEYQIEYLLNFKFNQIAVVVKKDEYSAFERICTKFVGDANIIYLPFDDFENMNTFEILKKAAETYFNNNFLVLDGNLLTDFDVNLLFEFHILRNSKFTAVFNQPKQENKIKDGSKTNIKCSEIIAVPKYEQEHIVFSKFVDKNAKFEGIDIDKDVIEKHASLSVFSALKNINLYCVSSEFFSSAKTDLNGGKMAKSLIPLFLNLENVDCHLFKITDSEVVCRNIENPQIFKETNFEFVF</sequence>
<dbReference type="Gene3D" id="3.90.550.10">
    <property type="entry name" value="Spore Coat Polysaccharide Biosynthesis Protein SpsA, Chain A"/>
    <property type="match status" value="1"/>
</dbReference>
<organism evidence="11 12">
    <name type="scientific">Bonamia ostreae</name>
    <dbReference type="NCBI Taxonomy" id="126728"/>
    <lineage>
        <taxon>Eukaryota</taxon>
        <taxon>Sar</taxon>
        <taxon>Rhizaria</taxon>
        <taxon>Endomyxa</taxon>
        <taxon>Ascetosporea</taxon>
        <taxon>Haplosporida</taxon>
        <taxon>Bonamia</taxon>
    </lineage>
</organism>
<comment type="similarity">
    <text evidence="2">Belongs to the eIF-2B gamma/epsilon subunits family.</text>
</comment>
<dbReference type="Proteomes" id="UP001439008">
    <property type="component" value="Unassembled WGS sequence"/>
</dbReference>
<protein>
    <recommendedName>
        <fullName evidence="6">Translation initiation factor eIF2B subunit gamma</fullName>
    </recommendedName>
    <alternativeName>
        <fullName evidence="7">eIF2B GDP-GTP exchange factor subunit gamma</fullName>
    </alternativeName>
</protein>
<evidence type="ECO:0000256" key="9">
    <source>
        <dbReference type="ARBA" id="ARBA00046432"/>
    </source>
</evidence>
<feature type="domain" description="Nucleotidyl transferase" evidence="10">
    <location>
        <begin position="26"/>
        <end position="153"/>
    </location>
</feature>
<dbReference type="PANTHER" id="PTHR45989">
    <property type="entry name" value="TRANSLATION INITIATION FACTOR EIF-2B SUBUNIT GAMMA"/>
    <property type="match status" value="1"/>
</dbReference>
<accession>A0ABV2ANE5</accession>
<dbReference type="InterPro" id="IPR029044">
    <property type="entry name" value="Nucleotide-diphossugar_trans"/>
</dbReference>
<dbReference type="InterPro" id="IPR051960">
    <property type="entry name" value="eIF2B_gamma"/>
</dbReference>
<proteinExistence type="inferred from homology"/>
<evidence type="ECO:0000256" key="3">
    <source>
        <dbReference type="ARBA" id="ARBA00022490"/>
    </source>
</evidence>
<dbReference type="InterPro" id="IPR005835">
    <property type="entry name" value="NTP_transferase_dom"/>
</dbReference>
<comment type="function">
    <text evidence="8">Acts as a component of the translation initiation factor 2B (eIF2B) complex, which catalyzes the exchange of GDP for GTP on the eukaryotic initiation factor 2 (eIF2) complex gamma subunit. Its guanine nucleotide exchange factor activity is repressed when bound to eIF2 complex phosphorylated on the alpha subunit, thereby limiting the amount of methionyl-initiator methionine tRNA available to the ribosome and consequently global translation is repressed.</text>
</comment>
<comment type="subunit">
    <text evidence="9">Component of the translation initiation factor 2B (eIF2B) complex which is a heterodecamer of two sets of five different subunits: alpha, beta, gamma, delta and epsilon. Subunits alpha, beta and delta comprise a regulatory subcomplex and subunits epsilon and gamma comprise a catalytic subcomplex. Within the complex, the hexameric regulatory complex resides at the center, with the two heterodimeric catalytic subcomplexes bound on opposite sides.</text>
</comment>
<dbReference type="Pfam" id="PF00483">
    <property type="entry name" value="NTP_transferase"/>
    <property type="match status" value="1"/>
</dbReference>
<evidence type="ECO:0000256" key="4">
    <source>
        <dbReference type="ARBA" id="ARBA00022540"/>
    </source>
</evidence>
<evidence type="ECO:0000256" key="8">
    <source>
        <dbReference type="ARBA" id="ARBA00045373"/>
    </source>
</evidence>
<comment type="caution">
    <text evidence="11">The sequence shown here is derived from an EMBL/GenBank/DDBJ whole genome shotgun (WGS) entry which is preliminary data.</text>
</comment>
<comment type="subcellular location">
    <subcellularLocation>
        <location evidence="1">Cytoplasm</location>
        <location evidence="1">Cytosol</location>
    </subcellularLocation>
</comment>
<evidence type="ECO:0000259" key="10">
    <source>
        <dbReference type="Pfam" id="PF00483"/>
    </source>
</evidence>
<keyword evidence="5" id="KW-0648">Protein biosynthesis</keyword>
<evidence type="ECO:0000256" key="1">
    <source>
        <dbReference type="ARBA" id="ARBA00004514"/>
    </source>
</evidence>
<evidence type="ECO:0000256" key="5">
    <source>
        <dbReference type="ARBA" id="ARBA00022917"/>
    </source>
</evidence>
<name>A0ABV2ANE5_9EUKA</name>
<dbReference type="SUPFAM" id="SSF53448">
    <property type="entry name" value="Nucleotide-diphospho-sugar transferases"/>
    <property type="match status" value="1"/>
</dbReference>
<evidence type="ECO:0000313" key="11">
    <source>
        <dbReference type="EMBL" id="MES1921186.1"/>
    </source>
</evidence>
<evidence type="ECO:0000256" key="7">
    <source>
        <dbReference type="ARBA" id="ARBA00044229"/>
    </source>
</evidence>
<keyword evidence="4" id="KW-0396">Initiation factor</keyword>
<gene>
    <name evidence="11" type="ORF">MHBO_002754</name>
</gene>
<reference evidence="11 12" key="1">
    <citation type="journal article" date="2024" name="BMC Biol.">
        <title>Comparative genomics of Ascetosporea gives new insight into the evolutionary basis for animal parasitism in Rhizaria.</title>
        <authorList>
            <person name="Hiltunen Thoren M."/>
            <person name="Onut-Brannstrom I."/>
            <person name="Alfjorden A."/>
            <person name="Peckova H."/>
            <person name="Swords F."/>
            <person name="Hooper C."/>
            <person name="Holzer A.S."/>
            <person name="Bass D."/>
            <person name="Burki F."/>
        </authorList>
    </citation>
    <scope>NUCLEOTIDE SEQUENCE [LARGE SCALE GENOMIC DNA]</scope>
    <source>
        <strain evidence="11">20-A016</strain>
    </source>
</reference>
<dbReference type="EMBL" id="JBDODL010001134">
    <property type="protein sequence ID" value="MES1921186.1"/>
    <property type="molecule type" value="Genomic_DNA"/>
</dbReference>
<evidence type="ECO:0000313" key="12">
    <source>
        <dbReference type="Proteomes" id="UP001439008"/>
    </source>
</evidence>
<evidence type="ECO:0000256" key="2">
    <source>
        <dbReference type="ARBA" id="ARBA00007878"/>
    </source>
</evidence>
<keyword evidence="3" id="KW-0963">Cytoplasm</keyword>